<protein>
    <submittedName>
        <fullName evidence="1">YcfA family protein</fullName>
    </submittedName>
</protein>
<dbReference type="eggNOG" id="arCOG14051">
    <property type="taxonomic scope" value="Archaea"/>
</dbReference>
<dbReference type="STRING" id="693661.Arcve_1381"/>
<dbReference type="SUPFAM" id="SSF54786">
    <property type="entry name" value="YcfA/nrd intein domain"/>
    <property type="match status" value="1"/>
</dbReference>
<dbReference type="KEGG" id="ave:Arcve_1381"/>
<dbReference type="EMBL" id="CP002588">
    <property type="protein sequence ID" value="AEA47385.1"/>
    <property type="molecule type" value="Genomic_DNA"/>
</dbReference>
<evidence type="ECO:0000313" key="1">
    <source>
        <dbReference type="EMBL" id="AEA47385.1"/>
    </source>
</evidence>
<dbReference type="HOGENOM" id="CLU_164851_1_0_2"/>
<dbReference type="AlphaFoldDB" id="F2KNI3"/>
<sequence length="113" mass="13391">MKIHTPSLKLYNLWILKISDMNISIFVSNVIMDRREIHEKLKNNPKNVRFEELCKAAELFGFRFRGGKGSHRVYVREGVKEILNFQNVKGKAKPYQVKQLLKVIKRYNLLEED</sequence>
<organism evidence="1 2">
    <name type="scientific">Archaeoglobus veneficus (strain DSM 11195 / SNP6)</name>
    <dbReference type="NCBI Taxonomy" id="693661"/>
    <lineage>
        <taxon>Archaea</taxon>
        <taxon>Methanobacteriati</taxon>
        <taxon>Methanobacteriota</taxon>
        <taxon>Archaeoglobi</taxon>
        <taxon>Archaeoglobales</taxon>
        <taxon>Archaeoglobaceae</taxon>
        <taxon>Archaeoglobus</taxon>
    </lineage>
</organism>
<dbReference type="InterPro" id="IPR012933">
    <property type="entry name" value="HicA_mRNA_interferase"/>
</dbReference>
<gene>
    <name evidence="1" type="ordered locus">Arcve_1381</name>
</gene>
<accession>F2KNI3</accession>
<proteinExistence type="predicted"/>
<dbReference type="Proteomes" id="UP000008136">
    <property type="component" value="Chromosome"/>
</dbReference>
<dbReference type="Pfam" id="PF07927">
    <property type="entry name" value="HicA_toxin"/>
    <property type="match status" value="1"/>
</dbReference>
<keyword evidence="2" id="KW-1185">Reference proteome</keyword>
<evidence type="ECO:0000313" key="2">
    <source>
        <dbReference type="Proteomes" id="UP000008136"/>
    </source>
</evidence>
<reference evidence="1 2" key="1">
    <citation type="submission" date="2011-03" db="EMBL/GenBank/DDBJ databases">
        <title>The complete genome of Archaeoglobus veneficus SNP6.</title>
        <authorList>
            <consortium name="US DOE Joint Genome Institute (JGI-PGF)"/>
            <person name="Lucas S."/>
            <person name="Copeland A."/>
            <person name="Lapidus A."/>
            <person name="Bruce D."/>
            <person name="Goodwin L."/>
            <person name="Pitluck S."/>
            <person name="Kyrpides N."/>
            <person name="Mavromatis K."/>
            <person name="Pagani I."/>
            <person name="Ivanova N."/>
            <person name="Mikhailova N."/>
            <person name="Lu M."/>
            <person name="Detter J.C."/>
            <person name="Tapia R."/>
            <person name="Han C."/>
            <person name="Land M."/>
            <person name="Hauser L."/>
            <person name="Markowitz V."/>
            <person name="Cheng J.-F."/>
            <person name="Hugenholtz P."/>
            <person name="Woyke T."/>
            <person name="Wu D."/>
            <person name="Spring S."/>
            <person name="Brambilla E."/>
            <person name="Klenk H.-P."/>
            <person name="Eisen J.A."/>
        </authorList>
    </citation>
    <scope>NUCLEOTIDE SEQUENCE [LARGE SCALE GENOMIC DNA]</scope>
    <source>
        <strain>SNP6</strain>
    </source>
</reference>
<dbReference type="GO" id="GO:0003729">
    <property type="term" value="F:mRNA binding"/>
    <property type="evidence" value="ECO:0007669"/>
    <property type="project" value="InterPro"/>
</dbReference>
<name>F2KNI3_ARCVS</name>